<dbReference type="Pfam" id="PF13276">
    <property type="entry name" value="HTH_21"/>
    <property type="match status" value="1"/>
</dbReference>
<evidence type="ECO:0000313" key="3">
    <source>
        <dbReference type="EMBL" id="MBL0407184.1"/>
    </source>
</evidence>
<gene>
    <name evidence="3" type="ORF">JKG68_24960</name>
</gene>
<proteinExistence type="predicted"/>
<dbReference type="Proteomes" id="UP000605848">
    <property type="component" value="Unassembled WGS sequence"/>
</dbReference>
<dbReference type="AlphaFoldDB" id="A0A936ZM39"/>
<organism evidence="3 4">
    <name type="scientific">Microvirga aerilata</name>
    <dbReference type="NCBI Taxonomy" id="670292"/>
    <lineage>
        <taxon>Bacteria</taxon>
        <taxon>Pseudomonadati</taxon>
        <taxon>Pseudomonadota</taxon>
        <taxon>Alphaproteobacteria</taxon>
        <taxon>Hyphomicrobiales</taxon>
        <taxon>Methylobacteriaceae</taxon>
        <taxon>Microvirga</taxon>
    </lineage>
</organism>
<feature type="domain" description="HTH-like" evidence="2">
    <location>
        <begin position="4"/>
        <end position="49"/>
    </location>
</feature>
<keyword evidence="4" id="KW-1185">Reference proteome</keyword>
<comment type="caution">
    <text evidence="3">The sequence shown here is derived from an EMBL/GenBank/DDBJ whole genome shotgun (WGS) entry which is preliminary data.</text>
</comment>
<evidence type="ECO:0000256" key="1">
    <source>
        <dbReference type="SAM" id="MobiDB-lite"/>
    </source>
</evidence>
<reference evidence="3" key="1">
    <citation type="submission" date="2021-01" db="EMBL/GenBank/DDBJ databases">
        <title>Microvirga sp.</title>
        <authorList>
            <person name="Kim M.K."/>
        </authorList>
    </citation>
    <scope>NUCLEOTIDE SEQUENCE</scope>
    <source>
        <strain evidence="3">5420S-16</strain>
    </source>
</reference>
<name>A0A936ZM39_9HYPH</name>
<dbReference type="InterPro" id="IPR025948">
    <property type="entry name" value="HTH-like_dom"/>
</dbReference>
<feature type="region of interest" description="Disordered" evidence="1">
    <location>
        <begin position="54"/>
        <end position="78"/>
    </location>
</feature>
<evidence type="ECO:0000313" key="4">
    <source>
        <dbReference type="Proteomes" id="UP000605848"/>
    </source>
</evidence>
<sequence>MLVHIRSAFARPHGNYGSPRLTRELQVGRRRTARLLRENGLKALQRRRFKCTTDSQHGFPYRSQPTRAGGLPHVGGPV</sequence>
<accession>A0A936ZM39</accession>
<evidence type="ECO:0000259" key="2">
    <source>
        <dbReference type="Pfam" id="PF13276"/>
    </source>
</evidence>
<dbReference type="EMBL" id="JAEQMY010000067">
    <property type="protein sequence ID" value="MBL0407184.1"/>
    <property type="molecule type" value="Genomic_DNA"/>
</dbReference>
<protein>
    <submittedName>
        <fullName evidence="3">Transposase</fullName>
    </submittedName>
</protein>